<organism evidence="3 4">
    <name type="scientific">Colwellia maritima</name>
    <dbReference type="NCBI Taxonomy" id="2912588"/>
    <lineage>
        <taxon>Bacteria</taxon>
        <taxon>Pseudomonadati</taxon>
        <taxon>Pseudomonadota</taxon>
        <taxon>Gammaproteobacteria</taxon>
        <taxon>Alteromonadales</taxon>
        <taxon>Colwelliaceae</taxon>
        <taxon>Colwellia</taxon>
    </lineage>
</organism>
<dbReference type="PANTHER" id="PTHR30329:SF21">
    <property type="entry name" value="LIPOPROTEIN YIAD-RELATED"/>
    <property type="match status" value="1"/>
</dbReference>
<evidence type="ECO:0000256" key="1">
    <source>
        <dbReference type="PROSITE-ProRule" id="PRU00473"/>
    </source>
</evidence>
<keyword evidence="4" id="KW-1185">Reference proteome</keyword>
<dbReference type="PROSITE" id="PS51123">
    <property type="entry name" value="OMPA_2"/>
    <property type="match status" value="1"/>
</dbReference>
<dbReference type="Proteomes" id="UP001139646">
    <property type="component" value="Unassembled WGS sequence"/>
</dbReference>
<dbReference type="EMBL" id="JAKKSL010000001">
    <property type="protein sequence ID" value="MCI2283423.1"/>
    <property type="molecule type" value="Genomic_DNA"/>
</dbReference>
<dbReference type="InterPro" id="IPR006665">
    <property type="entry name" value="OmpA-like"/>
</dbReference>
<gene>
    <name evidence="3" type="ORF">L3081_08455</name>
</gene>
<sequence>MNNLILIRMLSKTKYLVAIVFVMVISACADTTIVTLEESVKQTNDLIDYDRDGVVKAREKCDFTVEGAAVDNYGCGSKTAIIEPFKIDIKFRNNSAVIPSNGYAEIKKLAEFLEKHPELDILIEGHTSKIGSEALNQALSENRAKAVVFVLVNDFNIARERVSSIGYGFTRLEEEGDTPEAHAANRRIIGRLSHTENMDVLKWDIYSVDTVN</sequence>
<dbReference type="RefSeq" id="WP_242284866.1">
    <property type="nucleotide sequence ID" value="NZ_JAKKSL010000001.1"/>
</dbReference>
<comment type="caution">
    <text evidence="3">The sequence shown here is derived from an EMBL/GenBank/DDBJ whole genome shotgun (WGS) entry which is preliminary data.</text>
</comment>
<dbReference type="CDD" id="cd07185">
    <property type="entry name" value="OmpA_C-like"/>
    <property type="match status" value="1"/>
</dbReference>
<protein>
    <submittedName>
        <fullName evidence="3">OmpA family protein</fullName>
    </submittedName>
</protein>
<evidence type="ECO:0000313" key="4">
    <source>
        <dbReference type="Proteomes" id="UP001139646"/>
    </source>
</evidence>
<keyword evidence="1" id="KW-0472">Membrane</keyword>
<reference evidence="3" key="1">
    <citation type="submission" date="2022-01" db="EMBL/GenBank/DDBJ databases">
        <title>Colwellia maritima, isolated from seawater.</title>
        <authorList>
            <person name="Kristyanto S."/>
            <person name="Jung J."/>
            <person name="Jeon C.O."/>
        </authorList>
    </citation>
    <scope>NUCLEOTIDE SEQUENCE</scope>
    <source>
        <strain evidence="3">MSW7</strain>
    </source>
</reference>
<name>A0ABS9WZI5_9GAMM</name>
<dbReference type="PANTHER" id="PTHR30329">
    <property type="entry name" value="STATOR ELEMENT OF FLAGELLAR MOTOR COMPLEX"/>
    <property type="match status" value="1"/>
</dbReference>
<evidence type="ECO:0000259" key="2">
    <source>
        <dbReference type="PROSITE" id="PS51123"/>
    </source>
</evidence>
<dbReference type="InterPro" id="IPR050330">
    <property type="entry name" value="Bact_OuterMem_StrucFunc"/>
</dbReference>
<proteinExistence type="predicted"/>
<evidence type="ECO:0000313" key="3">
    <source>
        <dbReference type="EMBL" id="MCI2283423.1"/>
    </source>
</evidence>
<accession>A0ABS9WZI5</accession>
<feature type="domain" description="OmpA-like" evidence="2">
    <location>
        <begin position="78"/>
        <end position="196"/>
    </location>
</feature>
<dbReference type="Pfam" id="PF00691">
    <property type="entry name" value="OmpA"/>
    <property type="match status" value="1"/>
</dbReference>